<evidence type="ECO:0000259" key="7">
    <source>
        <dbReference type="Pfam" id="PF17681"/>
    </source>
</evidence>
<keyword evidence="5" id="KW-0206">Cytoskeleton</keyword>
<dbReference type="Proteomes" id="UP000502823">
    <property type="component" value="Unassembled WGS sequence"/>
</dbReference>
<dbReference type="GO" id="GO:0005874">
    <property type="term" value="C:microtubule"/>
    <property type="evidence" value="ECO:0007669"/>
    <property type="project" value="UniProtKB-KW"/>
</dbReference>
<dbReference type="GO" id="GO:0043015">
    <property type="term" value="F:gamma-tubulin binding"/>
    <property type="evidence" value="ECO:0007669"/>
    <property type="project" value="InterPro"/>
</dbReference>
<comment type="similarity">
    <text evidence="2">Belongs to the TUBGCP family.</text>
</comment>
<dbReference type="GO" id="GO:0051321">
    <property type="term" value="P:meiotic cell cycle"/>
    <property type="evidence" value="ECO:0007669"/>
    <property type="project" value="TreeGrafter"/>
</dbReference>
<keyword evidence="4" id="KW-0493">Microtubule</keyword>
<feature type="domain" description="Gamma tubulin complex component protein N-terminal" evidence="7">
    <location>
        <begin position="217"/>
        <end position="513"/>
    </location>
</feature>
<dbReference type="PANTHER" id="PTHR19302">
    <property type="entry name" value="GAMMA TUBULIN COMPLEX PROTEIN"/>
    <property type="match status" value="1"/>
</dbReference>
<name>A0A6L2PLU2_COPFO</name>
<gene>
    <name evidence="8" type="ORF">Cfor_08561</name>
</gene>
<keyword evidence="3" id="KW-0963">Cytoplasm</keyword>
<evidence type="ECO:0000256" key="2">
    <source>
        <dbReference type="ARBA" id="ARBA00010337"/>
    </source>
</evidence>
<dbReference type="Pfam" id="PF17681">
    <property type="entry name" value="GCP_N_terminal"/>
    <property type="match status" value="1"/>
</dbReference>
<dbReference type="GO" id="GO:0000930">
    <property type="term" value="C:gamma-tubulin complex"/>
    <property type="evidence" value="ECO:0007669"/>
    <property type="project" value="TreeGrafter"/>
</dbReference>
<keyword evidence="9" id="KW-1185">Reference proteome</keyword>
<proteinExistence type="inferred from homology"/>
<protein>
    <recommendedName>
        <fullName evidence="10">Gamma-tubulin complex component</fullName>
    </recommendedName>
</protein>
<dbReference type="InParanoid" id="A0A6L2PLU2"/>
<sequence>MSKTNAASGVSGSNKLVQKLCYLLSGKKKEDATHLFKLAVQMLLQTSPGDTNVQDEYSIIETIKKRLAQTRTEKEVYLFSDLHRKLQAWTFLKNRQAILSFLMHVSDMPQTSHTASSSVLMAELITAESDASKAVQPNCFGLPHLSSSSLTSREAAPNVPIHVVSSSGADWHQDKHGMEHDSRRCQSTLSQSSGFHMPPDANLNKSVSSEVSESELLQELIYSFQGVNGKYLKLSPVSRGYKLDPKVRAKRSIRRLVLRLAELGWLHNQVRQHCENAAALKSLGLIGQSLIAALREELTEYYRLVAVLQSQVSFEERPPCHTDGLTLCRLSVWTFEPQRRMKCLAAVVEACKDKRGGALASCVHGFLQHGDPVIRETVKNLLGAVCKPMYVMLSRWILDGELEDPYGEFFIAADLEVKGDLLWHEKYHVLDSVVPSFIPLAQAKKILATGKSINFLREICQDHTPVKGREELKHALECTSVEALFMADREGDLQMMMDTAYLETSRRVLDVLIGQYKFLDHLQALRRYLLLGQGDFIRHLMELLEPELVKPATQLYPHNLSGILESAIRATNAQFEDEDILNRLDVRLLEQSPGDTGWDVFSLDYHVDGPIGTIFAQNSTTYLMLFNALWRAKRMEWILSGMWKRQITSAKLLRKLPELAPILQQAHLLTSEMVHFVHQMQYYILFEVLECSWDVLIKQVQHAEALDDIIAAHQNFLLTVKAGALLDDNSRELAIQLRTVYELILQLQTHEEELHARSLSELQALARHDELVEERGKVGQFGTSTHEEELSQKQSQDFTQKYITSVRTQLRVLNKSYQDVVKKFLLMLASHCTEDRDRSAAETVVLKDSSHISSHNVVTQIYAIDSVSDALDSGNNFITVRDIREAEVTANEQFTSKECESEGRNHICSTIPSLHTEGVLFDVRELHVNNNYKGEEFENNNNNEMDAIDNRPSFQTQNSVSFPLERVNGKVTRFKHTVEVDLNKSGHRIQVSNNDLGVEVEDVGNLCGISRAPCVTLESDGGNEKFEYSIMVKGESHRRSSNGEFGNTELEGAGTSGAIHDTWMDSTNLINGSEINFDSTSPFAASSCSDLNIDVTEPGTNKNTGMLCGQIEHSDSHSRFTAFPTWHSCIQNIIPKTEGIIHNGRQTVGIYSVTNYKSSLKLDGHHQMVSCNFESHTSENKDVEGTDILQLDQETGKSCLKTVAVLKQSTLDVKSPIVDSLECSSYGSTSEIKNASLGGKFYCNGSDIKLMKPTKPKKKEPGIT</sequence>
<dbReference type="InterPro" id="IPR042241">
    <property type="entry name" value="GCP_C_sf"/>
</dbReference>
<comment type="subcellular location">
    <subcellularLocation>
        <location evidence="1">Cytoplasm</location>
        <location evidence="1">Cytoskeleton</location>
    </subcellularLocation>
</comment>
<organism evidence="8 9">
    <name type="scientific">Coptotermes formosanus</name>
    <name type="common">Formosan subterranean termite</name>
    <dbReference type="NCBI Taxonomy" id="36987"/>
    <lineage>
        <taxon>Eukaryota</taxon>
        <taxon>Metazoa</taxon>
        <taxon>Ecdysozoa</taxon>
        <taxon>Arthropoda</taxon>
        <taxon>Hexapoda</taxon>
        <taxon>Insecta</taxon>
        <taxon>Pterygota</taxon>
        <taxon>Neoptera</taxon>
        <taxon>Polyneoptera</taxon>
        <taxon>Dictyoptera</taxon>
        <taxon>Blattodea</taxon>
        <taxon>Blattoidea</taxon>
        <taxon>Termitoidae</taxon>
        <taxon>Rhinotermitidae</taxon>
        <taxon>Coptotermes</taxon>
    </lineage>
</organism>
<evidence type="ECO:0000313" key="9">
    <source>
        <dbReference type="Proteomes" id="UP000502823"/>
    </source>
</evidence>
<dbReference type="GO" id="GO:0007020">
    <property type="term" value="P:microtubule nucleation"/>
    <property type="evidence" value="ECO:0007669"/>
    <property type="project" value="InterPro"/>
</dbReference>
<dbReference type="InterPro" id="IPR007259">
    <property type="entry name" value="GCP"/>
</dbReference>
<dbReference type="OrthoDB" id="5860513at2759"/>
<dbReference type="EMBL" id="BLKM01011093">
    <property type="protein sequence ID" value="GFG32072.1"/>
    <property type="molecule type" value="Genomic_DNA"/>
</dbReference>
<comment type="caution">
    <text evidence="8">The sequence shown here is derived from an EMBL/GenBank/DDBJ whole genome shotgun (WGS) entry which is preliminary data.</text>
</comment>
<evidence type="ECO:0000256" key="3">
    <source>
        <dbReference type="ARBA" id="ARBA00022490"/>
    </source>
</evidence>
<dbReference type="PANTHER" id="PTHR19302:SF14">
    <property type="entry name" value="GAMMA-TUBULIN COMPLEX COMPONENT 3"/>
    <property type="match status" value="1"/>
</dbReference>
<accession>A0A6L2PLU2</accession>
<reference evidence="9" key="1">
    <citation type="submission" date="2020-01" db="EMBL/GenBank/DDBJ databases">
        <title>Draft genome sequence of the Termite Coptotermes fromosanus.</title>
        <authorList>
            <person name="Itakura S."/>
            <person name="Yosikawa Y."/>
            <person name="Umezawa K."/>
        </authorList>
    </citation>
    <scope>NUCLEOTIDE SEQUENCE [LARGE SCALE GENOMIC DNA]</scope>
</reference>
<dbReference type="AlphaFoldDB" id="A0A6L2PLU2"/>
<dbReference type="InterPro" id="IPR040457">
    <property type="entry name" value="GCP_C"/>
</dbReference>
<dbReference type="InterPro" id="IPR041470">
    <property type="entry name" value="GCP_N"/>
</dbReference>
<evidence type="ECO:0000256" key="5">
    <source>
        <dbReference type="ARBA" id="ARBA00023212"/>
    </source>
</evidence>
<dbReference type="GO" id="GO:0051225">
    <property type="term" value="P:spindle assembly"/>
    <property type="evidence" value="ECO:0007669"/>
    <property type="project" value="TreeGrafter"/>
</dbReference>
<evidence type="ECO:0008006" key="10">
    <source>
        <dbReference type="Google" id="ProtNLM"/>
    </source>
</evidence>
<evidence type="ECO:0000313" key="8">
    <source>
        <dbReference type="EMBL" id="GFG32072.1"/>
    </source>
</evidence>
<dbReference type="GO" id="GO:0000278">
    <property type="term" value="P:mitotic cell cycle"/>
    <property type="evidence" value="ECO:0007669"/>
    <property type="project" value="TreeGrafter"/>
</dbReference>
<dbReference type="Pfam" id="PF04130">
    <property type="entry name" value="GCP_C_terminal"/>
    <property type="match status" value="1"/>
</dbReference>
<evidence type="ECO:0000256" key="4">
    <source>
        <dbReference type="ARBA" id="ARBA00022701"/>
    </source>
</evidence>
<dbReference type="GO" id="GO:0000922">
    <property type="term" value="C:spindle pole"/>
    <property type="evidence" value="ECO:0007669"/>
    <property type="project" value="InterPro"/>
</dbReference>
<dbReference type="GO" id="GO:0051011">
    <property type="term" value="F:microtubule minus-end binding"/>
    <property type="evidence" value="ECO:0007669"/>
    <property type="project" value="TreeGrafter"/>
</dbReference>
<evidence type="ECO:0000256" key="1">
    <source>
        <dbReference type="ARBA" id="ARBA00004245"/>
    </source>
</evidence>
<dbReference type="GO" id="GO:0031122">
    <property type="term" value="P:cytoplasmic microtubule organization"/>
    <property type="evidence" value="ECO:0007669"/>
    <property type="project" value="TreeGrafter"/>
</dbReference>
<evidence type="ECO:0000259" key="6">
    <source>
        <dbReference type="Pfam" id="PF04130"/>
    </source>
</evidence>
<dbReference type="Gene3D" id="1.20.120.1900">
    <property type="entry name" value="Gamma-tubulin complex, C-terminal domain"/>
    <property type="match status" value="1"/>
</dbReference>
<feature type="domain" description="Gamma tubulin complex component C-terminal" evidence="6">
    <location>
        <begin position="519"/>
        <end position="831"/>
    </location>
</feature>